<comment type="similarity">
    <text evidence="1">Belongs to the NAD(P)-dependent epimerase/dehydratase family. SDR39U1 subfamily.</text>
</comment>
<dbReference type="InterPro" id="IPR036291">
    <property type="entry name" value="NAD(P)-bd_dom_sf"/>
</dbReference>
<dbReference type="PANTHER" id="PTHR11092">
    <property type="entry name" value="SUGAR NUCLEOTIDE EPIMERASE RELATED"/>
    <property type="match status" value="1"/>
</dbReference>
<sequence>MRVVVAGSSGLIGTSLVPVLRQARHEVIRLVRRTPEAPDERGWDPEAGRIENGALDGADAVVNLCGAGLGDRRWTPERKRLLVDSRVRPTAVLAEAVAARGVPVLVNGSAVGFYGDAGQQPVTESAPAGAGFLADLCQQWEAATRPAAEAGARVVLARTGPVLSPSGGMLGALRPLFAFLLGGRLGDGSQYLPWISLDDETAALRFVLEHSEISGPVNLTGPAPVTNAEFTRALGEAMGRPAPWIVPGFVLRAALGEAAENVLTGQRALPTVLEANGFTFQHPSVGAALAAAVSPAGSRA</sequence>
<feature type="domain" description="DUF1731" evidence="3">
    <location>
        <begin position="246"/>
        <end position="291"/>
    </location>
</feature>
<dbReference type="Pfam" id="PF01370">
    <property type="entry name" value="Epimerase"/>
    <property type="match status" value="1"/>
</dbReference>
<comment type="caution">
    <text evidence="4">The sequence shown here is derived from an EMBL/GenBank/DDBJ whole genome shotgun (WGS) entry which is preliminary data.</text>
</comment>
<feature type="domain" description="NAD-dependent epimerase/dehydratase" evidence="2">
    <location>
        <begin position="3"/>
        <end position="211"/>
    </location>
</feature>
<reference evidence="4 5" key="1">
    <citation type="journal article" date="2019" name="Int. J. Syst. Evol. Microbiol.">
        <title>The Global Catalogue of Microorganisms (GCM) 10K type strain sequencing project: providing services to taxonomists for standard genome sequencing and annotation.</title>
        <authorList>
            <consortium name="The Broad Institute Genomics Platform"/>
            <consortium name="The Broad Institute Genome Sequencing Center for Infectious Disease"/>
            <person name="Wu L."/>
            <person name="Ma J."/>
        </authorList>
    </citation>
    <scope>NUCLEOTIDE SEQUENCE [LARGE SCALE GENOMIC DNA]</scope>
    <source>
        <strain evidence="4 5">JCM 9383</strain>
    </source>
</reference>
<protein>
    <submittedName>
        <fullName evidence="4">TIGR01777 family oxidoreductase</fullName>
    </submittedName>
</protein>
<dbReference type="EMBL" id="BAAAUX010000016">
    <property type="protein sequence ID" value="GAA2799238.1"/>
    <property type="molecule type" value="Genomic_DNA"/>
</dbReference>
<dbReference type="PANTHER" id="PTHR11092:SF0">
    <property type="entry name" value="EPIMERASE FAMILY PROTEIN SDR39U1"/>
    <property type="match status" value="1"/>
</dbReference>
<evidence type="ECO:0000256" key="1">
    <source>
        <dbReference type="ARBA" id="ARBA00009353"/>
    </source>
</evidence>
<evidence type="ECO:0000259" key="2">
    <source>
        <dbReference type="Pfam" id="PF01370"/>
    </source>
</evidence>
<organism evidence="4 5">
    <name type="scientific">Saccharopolyspora taberi</name>
    <dbReference type="NCBI Taxonomy" id="60895"/>
    <lineage>
        <taxon>Bacteria</taxon>
        <taxon>Bacillati</taxon>
        <taxon>Actinomycetota</taxon>
        <taxon>Actinomycetes</taxon>
        <taxon>Pseudonocardiales</taxon>
        <taxon>Pseudonocardiaceae</taxon>
        <taxon>Saccharopolyspora</taxon>
    </lineage>
</organism>
<dbReference type="NCBIfam" id="TIGR01777">
    <property type="entry name" value="yfcH"/>
    <property type="match status" value="1"/>
</dbReference>
<evidence type="ECO:0000259" key="3">
    <source>
        <dbReference type="Pfam" id="PF08338"/>
    </source>
</evidence>
<dbReference type="InterPro" id="IPR001509">
    <property type="entry name" value="Epimerase_deHydtase"/>
</dbReference>
<proteinExistence type="inferred from homology"/>
<accession>A0ABN3VFB1</accession>
<evidence type="ECO:0000313" key="5">
    <source>
        <dbReference type="Proteomes" id="UP001500979"/>
    </source>
</evidence>
<dbReference type="InterPro" id="IPR010099">
    <property type="entry name" value="SDR39U1"/>
</dbReference>
<gene>
    <name evidence="4" type="ORF">GCM10010470_37930</name>
</gene>
<dbReference type="Gene3D" id="3.40.50.720">
    <property type="entry name" value="NAD(P)-binding Rossmann-like Domain"/>
    <property type="match status" value="1"/>
</dbReference>
<dbReference type="SUPFAM" id="SSF51735">
    <property type="entry name" value="NAD(P)-binding Rossmann-fold domains"/>
    <property type="match status" value="1"/>
</dbReference>
<evidence type="ECO:0000313" key="4">
    <source>
        <dbReference type="EMBL" id="GAA2799238.1"/>
    </source>
</evidence>
<dbReference type="InterPro" id="IPR013549">
    <property type="entry name" value="DUF1731"/>
</dbReference>
<dbReference type="Pfam" id="PF08338">
    <property type="entry name" value="DUF1731"/>
    <property type="match status" value="1"/>
</dbReference>
<keyword evidence="5" id="KW-1185">Reference proteome</keyword>
<dbReference type="RefSeq" id="WP_344681527.1">
    <property type="nucleotide sequence ID" value="NZ_BAAAUX010000016.1"/>
</dbReference>
<name>A0ABN3VFB1_9PSEU</name>
<dbReference type="Proteomes" id="UP001500979">
    <property type="component" value="Unassembled WGS sequence"/>
</dbReference>